<dbReference type="SMART" id="SM00952">
    <property type="entry name" value="RAP"/>
    <property type="match status" value="1"/>
</dbReference>
<dbReference type="GO" id="GO:0000963">
    <property type="term" value="P:mitochondrial RNA processing"/>
    <property type="evidence" value="ECO:0007669"/>
    <property type="project" value="TreeGrafter"/>
</dbReference>
<sequence length="689" mass="77960">MAGWTESTGNVWKNMHAICQRRMSVLVVEEVLRWTMRLCGRGSQWQHLLITSVKHGSFPRRQLVHIWATRQRHTCLTRCGADSVRFYSQGGTHSDEVEEEEEEHLSLSTEIRSAESVPQQRYWKSPFMSGLQKCVSPSDVLDLTCQYAATHRQVSNCLTHMWSSTKKMSDEQRRYELQLMFEHPAFDKLLQNAMNGAWHMRIEDLAYSLLSMVNLGVPQRSRVIQTYLRTCQEKLNDFDEKSLSILASCLEHMESSPNVGALRDGIRLVVEIRLSGIKTVMALQTMMRLLGKDVPLGLKRKLEGKALSMTDQFSLPNAQYMISTMATMGFYSKPILNVCSKKIIENLHGIPFNRLQTVLHSCKELHYRDSDLLTGVSDYVASTLDIWSKKQVLLFLSVFESLVFCPTALLEAFAERTIANPDALTLKDLLCVLKVYSSLNHDLKHHRQQFLDGLSQALATYLPKMSMFELLKSVYCFCLLGHFPSPLLEQLLQSSTLEQCNNTASKFHKNLERMFQTVDLCLRLDRPPLPRPLSVHPSVLGDPAPSSTSVKLSLSQGLHSVLGDQAGTMLQEMVVVENVYVIDGVITKPLPSQTPVSEVREEQSPAESSLRIAVICASPSEFCYGTSNARGPLAVKIRHLKILGYSPVLVTDKELQSECDEKRTEFLREKIFPEHQSVDTEPKLEQLGP</sequence>
<dbReference type="STRING" id="205130.ENSMAMP00000033050"/>
<dbReference type="GO" id="GO:0003723">
    <property type="term" value="F:RNA binding"/>
    <property type="evidence" value="ECO:0007669"/>
    <property type="project" value="TreeGrafter"/>
</dbReference>
<keyword evidence="2" id="KW-0496">Mitochondrion</keyword>
<proteinExistence type="predicted"/>
<dbReference type="GO" id="GO:0005759">
    <property type="term" value="C:mitochondrial matrix"/>
    <property type="evidence" value="ECO:0007669"/>
    <property type="project" value="TreeGrafter"/>
</dbReference>
<dbReference type="CDD" id="cd23739">
    <property type="entry name" value="TBRG4-like_N"/>
    <property type="match status" value="1"/>
</dbReference>
<dbReference type="GeneID" id="113127382"/>
<dbReference type="InterPro" id="IPR050870">
    <property type="entry name" value="FAST_kinase"/>
</dbReference>
<dbReference type="GO" id="GO:0035770">
    <property type="term" value="C:ribonucleoprotein granule"/>
    <property type="evidence" value="ECO:0007669"/>
    <property type="project" value="TreeGrafter"/>
</dbReference>
<protein>
    <submittedName>
        <fullName evidence="4">FAST kinase domains 2</fullName>
    </submittedName>
</protein>
<comment type="subcellular location">
    <subcellularLocation>
        <location evidence="1">Mitochondrion</location>
    </subcellularLocation>
</comment>
<name>A0A3Q3SYV1_9TELE</name>
<dbReference type="GeneTree" id="ENSGT01030000234607"/>
<evidence type="ECO:0000256" key="2">
    <source>
        <dbReference type="ARBA" id="ARBA00023128"/>
    </source>
</evidence>
<reference evidence="4" key="2">
    <citation type="submission" date="2025-09" db="UniProtKB">
        <authorList>
            <consortium name="Ensembl"/>
        </authorList>
    </citation>
    <scope>IDENTIFICATION</scope>
</reference>
<dbReference type="OrthoDB" id="9369505at2759"/>
<dbReference type="PANTHER" id="PTHR21228:SF1">
    <property type="entry name" value="FAST KINASE DOMAIN-CONTAINING PROTEIN 2, MITOCHONDRIAL"/>
    <property type="match status" value="1"/>
</dbReference>
<evidence type="ECO:0000256" key="1">
    <source>
        <dbReference type="ARBA" id="ARBA00004173"/>
    </source>
</evidence>
<evidence type="ECO:0000259" key="3">
    <source>
        <dbReference type="PROSITE" id="PS51286"/>
    </source>
</evidence>
<organism evidence="4 5">
    <name type="scientific">Mastacembelus armatus</name>
    <name type="common">zig-zag eel</name>
    <dbReference type="NCBI Taxonomy" id="205130"/>
    <lineage>
        <taxon>Eukaryota</taxon>
        <taxon>Metazoa</taxon>
        <taxon>Chordata</taxon>
        <taxon>Craniata</taxon>
        <taxon>Vertebrata</taxon>
        <taxon>Euteleostomi</taxon>
        <taxon>Actinopterygii</taxon>
        <taxon>Neopterygii</taxon>
        <taxon>Teleostei</taxon>
        <taxon>Neoteleostei</taxon>
        <taxon>Acanthomorphata</taxon>
        <taxon>Anabantaria</taxon>
        <taxon>Synbranchiformes</taxon>
        <taxon>Mastacembelidae</taxon>
        <taxon>Mastacembelus</taxon>
    </lineage>
</organism>
<dbReference type="InterPro" id="IPR010622">
    <property type="entry name" value="FAST_Leu-rich"/>
</dbReference>
<feature type="domain" description="RAP" evidence="3">
    <location>
        <begin position="612"/>
        <end position="669"/>
    </location>
</feature>
<dbReference type="Pfam" id="PF06743">
    <property type="entry name" value="FAST_1"/>
    <property type="match status" value="1"/>
</dbReference>
<dbReference type="InterPro" id="IPR013584">
    <property type="entry name" value="RAP"/>
</dbReference>
<dbReference type="PROSITE" id="PS51286">
    <property type="entry name" value="RAP"/>
    <property type="match status" value="1"/>
</dbReference>
<dbReference type="CTD" id="22868"/>
<reference evidence="4" key="1">
    <citation type="submission" date="2025-08" db="UniProtKB">
        <authorList>
            <consortium name="Ensembl"/>
        </authorList>
    </citation>
    <scope>IDENTIFICATION</scope>
</reference>
<dbReference type="Ensembl" id="ENSMAMT00000033906.2">
    <property type="protein sequence ID" value="ENSMAMP00000033050.1"/>
    <property type="gene ID" value="ENSMAMG00000022239.2"/>
</dbReference>
<dbReference type="RefSeq" id="XP_033181444.1">
    <property type="nucleotide sequence ID" value="XM_033325553.1"/>
</dbReference>
<dbReference type="InParanoid" id="A0A3Q3SYV1"/>
<keyword evidence="5" id="KW-1185">Reference proteome</keyword>
<accession>A0A3Q3SYV1</accession>
<evidence type="ECO:0000313" key="4">
    <source>
        <dbReference type="Ensembl" id="ENSMAMP00000033050.1"/>
    </source>
</evidence>
<dbReference type="Proteomes" id="UP000261640">
    <property type="component" value="Unplaced"/>
</dbReference>
<dbReference type="GO" id="GO:0044528">
    <property type="term" value="P:regulation of mitochondrial mRNA stability"/>
    <property type="evidence" value="ECO:0007669"/>
    <property type="project" value="InterPro"/>
</dbReference>
<evidence type="ECO:0000313" key="5">
    <source>
        <dbReference type="Proteomes" id="UP000261640"/>
    </source>
</evidence>
<dbReference type="AlphaFoldDB" id="A0A3Q3SYV1"/>
<dbReference type="PANTHER" id="PTHR21228">
    <property type="entry name" value="FAST LEU-RICH DOMAIN-CONTAINING"/>
    <property type="match status" value="1"/>
</dbReference>